<keyword evidence="5 6" id="KW-0472">Membrane</keyword>
<dbReference type="GO" id="GO:0016020">
    <property type="term" value="C:membrane"/>
    <property type="evidence" value="ECO:0007669"/>
    <property type="project" value="UniProtKB-SubCell"/>
</dbReference>
<feature type="transmembrane region" description="Helical" evidence="6">
    <location>
        <begin position="36"/>
        <end position="57"/>
    </location>
</feature>
<reference evidence="7" key="1">
    <citation type="submission" date="2022-01" db="EMBL/GenBank/DDBJ databases">
        <title>Nocardioidaceae gen. sp. A5X3R13.</title>
        <authorList>
            <person name="Lopez Marin M.A."/>
            <person name="Uhlik O."/>
        </authorList>
    </citation>
    <scope>NUCLEOTIDE SEQUENCE</scope>
    <source>
        <strain evidence="7">A5X3R13</strain>
    </source>
</reference>
<dbReference type="KEGG" id="sgrg:L0C25_04265"/>
<evidence type="ECO:0000313" key="8">
    <source>
        <dbReference type="Proteomes" id="UP001164390"/>
    </source>
</evidence>
<feature type="transmembrane region" description="Helical" evidence="6">
    <location>
        <begin position="146"/>
        <end position="165"/>
    </location>
</feature>
<feature type="transmembrane region" description="Helical" evidence="6">
    <location>
        <begin position="95"/>
        <end position="112"/>
    </location>
</feature>
<evidence type="ECO:0000256" key="6">
    <source>
        <dbReference type="SAM" id="Phobius"/>
    </source>
</evidence>
<organism evidence="7 8">
    <name type="scientific">Solicola gregarius</name>
    <dbReference type="NCBI Taxonomy" id="2908642"/>
    <lineage>
        <taxon>Bacteria</taxon>
        <taxon>Bacillati</taxon>
        <taxon>Actinomycetota</taxon>
        <taxon>Actinomycetes</taxon>
        <taxon>Propionibacteriales</taxon>
        <taxon>Nocardioidaceae</taxon>
        <taxon>Solicola</taxon>
    </lineage>
</organism>
<accession>A0AA46YM54</accession>
<evidence type="ECO:0000313" key="7">
    <source>
        <dbReference type="EMBL" id="UYM06299.1"/>
    </source>
</evidence>
<name>A0AA46YM54_9ACTN</name>
<feature type="transmembrane region" description="Helical" evidence="6">
    <location>
        <begin position="62"/>
        <end position="80"/>
    </location>
</feature>
<keyword evidence="3 6" id="KW-0812">Transmembrane</keyword>
<gene>
    <name evidence="7" type="ORF">L0C25_04265</name>
</gene>
<dbReference type="InterPro" id="IPR000791">
    <property type="entry name" value="Gpr1/Fun34/SatP-like"/>
</dbReference>
<comment type="subcellular location">
    <subcellularLocation>
        <location evidence="1">Membrane</location>
        <topology evidence="1">Multi-pass membrane protein</topology>
    </subcellularLocation>
</comment>
<dbReference type="AlphaFoldDB" id="A0AA46YM54"/>
<dbReference type="RefSeq" id="WP_271635184.1">
    <property type="nucleotide sequence ID" value="NZ_CP094970.1"/>
</dbReference>
<feature type="transmembrane region" description="Helical" evidence="6">
    <location>
        <begin position="119"/>
        <end position="140"/>
    </location>
</feature>
<protein>
    <submittedName>
        <fullName evidence="7">Acetate uptake transporter family protein</fullName>
    </submittedName>
</protein>
<evidence type="ECO:0000256" key="2">
    <source>
        <dbReference type="ARBA" id="ARBA00005587"/>
    </source>
</evidence>
<comment type="similarity">
    <text evidence="2">Belongs to the acetate uptake transporter (AceTr) (TC 2.A.96) family.</text>
</comment>
<keyword evidence="8" id="KW-1185">Reference proteome</keyword>
<evidence type="ECO:0000256" key="3">
    <source>
        <dbReference type="ARBA" id="ARBA00022692"/>
    </source>
</evidence>
<keyword evidence="4 6" id="KW-1133">Transmembrane helix</keyword>
<dbReference type="EMBL" id="CP094970">
    <property type="protein sequence ID" value="UYM06299.1"/>
    <property type="molecule type" value="Genomic_DNA"/>
</dbReference>
<proteinExistence type="inferred from homology"/>
<feature type="transmembrane region" description="Helical" evidence="6">
    <location>
        <begin position="12"/>
        <end position="30"/>
    </location>
</feature>
<evidence type="ECO:0000256" key="1">
    <source>
        <dbReference type="ARBA" id="ARBA00004141"/>
    </source>
</evidence>
<dbReference type="Pfam" id="PF01184">
    <property type="entry name" value="Gpr1_Fun34_YaaH"/>
    <property type="match status" value="1"/>
</dbReference>
<sequence>MKERIGDSSVFGLSTFGFALAMLGLELLIGQSLAGATLYAVLVAGLGETLGGLFALVRGDGYLAGVLTTFGLWLIGYYFYLTQGAAAGAVSDESTGALVLLLIAPLLILAYPAMRAGRVVLSVAFLAIALTLGAVGIGTLAGQNSLLQIGGVLSLISAAAIWYLAAEAGQHSYAEAHAEA</sequence>
<evidence type="ECO:0000256" key="5">
    <source>
        <dbReference type="ARBA" id="ARBA00023136"/>
    </source>
</evidence>
<evidence type="ECO:0000256" key="4">
    <source>
        <dbReference type="ARBA" id="ARBA00022989"/>
    </source>
</evidence>
<dbReference type="Proteomes" id="UP001164390">
    <property type="component" value="Chromosome"/>
</dbReference>